<dbReference type="Pfam" id="PF04024">
    <property type="entry name" value="PspC"/>
    <property type="match status" value="1"/>
</dbReference>
<evidence type="ECO:0000313" key="10">
    <source>
        <dbReference type="Proteomes" id="UP000727056"/>
    </source>
</evidence>
<gene>
    <name evidence="9" type="ORF">HCN52_10565</name>
</gene>
<proteinExistence type="predicted"/>
<dbReference type="EMBL" id="JAAVJC010000068">
    <property type="protein sequence ID" value="NJQ15379.1"/>
    <property type="molecule type" value="Genomic_DNA"/>
</dbReference>
<feature type="region of interest" description="Disordered" evidence="6">
    <location>
        <begin position="499"/>
        <end position="540"/>
    </location>
</feature>
<evidence type="ECO:0000256" key="3">
    <source>
        <dbReference type="ARBA" id="ARBA00022692"/>
    </source>
</evidence>
<dbReference type="InterPro" id="IPR007168">
    <property type="entry name" value="Phageshock_PspC_N"/>
</dbReference>
<evidence type="ECO:0000259" key="8">
    <source>
        <dbReference type="Pfam" id="PF04024"/>
    </source>
</evidence>
<protein>
    <submittedName>
        <fullName evidence="9">PspC domain-containing protein</fullName>
    </submittedName>
</protein>
<evidence type="ECO:0000256" key="4">
    <source>
        <dbReference type="ARBA" id="ARBA00022989"/>
    </source>
</evidence>
<keyword evidence="2" id="KW-1003">Cell membrane</keyword>
<feature type="region of interest" description="Disordered" evidence="6">
    <location>
        <begin position="237"/>
        <end position="281"/>
    </location>
</feature>
<feature type="compositionally biased region" description="Basic and acidic residues" evidence="6">
    <location>
        <begin position="499"/>
        <end position="514"/>
    </location>
</feature>
<feature type="region of interest" description="Disordered" evidence="6">
    <location>
        <begin position="443"/>
        <end position="477"/>
    </location>
</feature>
<feature type="compositionally biased region" description="Gly residues" evidence="6">
    <location>
        <begin position="22"/>
        <end position="63"/>
    </location>
</feature>
<feature type="transmembrane region" description="Helical" evidence="7">
    <location>
        <begin position="143"/>
        <end position="163"/>
    </location>
</feature>
<accession>A0ABX1CG44</accession>
<evidence type="ECO:0000256" key="5">
    <source>
        <dbReference type="ARBA" id="ARBA00023136"/>
    </source>
</evidence>
<dbReference type="PANTHER" id="PTHR33885">
    <property type="entry name" value="PHAGE SHOCK PROTEIN C"/>
    <property type="match status" value="1"/>
</dbReference>
<sequence>MTEETGRGAGGVGTAAPTAPGGAAGHGWGGADAGGPGGGGGRGDDGGAGSASGWGSGWTGGRGPRPDGPRLVRSRRHKVIGGVCGGLGRYFDLDPVIFRVCLGVLSVIGGVGLIAYGVAWLLLPFDDYSENEGRRMLSGRVDGPGLTALLLVVVGFGLLLASLPGRSQSFSMLLLVGLIGVGFWSRHQRGLDGSGADTAPDPATAQAVASAPPEVQAPPVPATASWWREGAAPQDGYLWGPSGATPPPSGPAVDLSKDGAGGPRGPYAPPPTWRDEAQPPAGRRGFWLGGPVLLAALAAATAVGALSWDQPLGTALVYAGSAALTVFGLGMGIGAFWGRIGTGTILAAVATAALVVAASVLPASMTTHWTAERWTPASVAEVESRYETGSGRATLDLSQVGLSDGERLATTMTVGGGQLRVYVPRDVTVEVTADIWLGGYTFGDREDSERGPNGRVQGGGFRADWSGTYGPPPGTDPTGVVELRLSVGLGHIEIERMAGIETDPHPADAERTTEDEPVEAAVPVREQSAAAPAAMEVGAR</sequence>
<dbReference type="Proteomes" id="UP000727056">
    <property type="component" value="Unassembled WGS sequence"/>
</dbReference>
<feature type="region of interest" description="Disordered" evidence="6">
    <location>
        <begin position="1"/>
        <end position="72"/>
    </location>
</feature>
<feature type="transmembrane region" description="Helical" evidence="7">
    <location>
        <begin position="315"/>
        <end position="337"/>
    </location>
</feature>
<keyword evidence="3 7" id="KW-0812">Transmembrane</keyword>
<evidence type="ECO:0000256" key="6">
    <source>
        <dbReference type="SAM" id="MobiDB-lite"/>
    </source>
</evidence>
<keyword evidence="10" id="KW-1185">Reference proteome</keyword>
<evidence type="ECO:0000313" key="9">
    <source>
        <dbReference type="EMBL" id="NJQ15379.1"/>
    </source>
</evidence>
<dbReference type="RefSeq" id="WP_168088151.1">
    <property type="nucleotide sequence ID" value="NZ_BHZH01000059.1"/>
</dbReference>
<feature type="region of interest" description="Disordered" evidence="6">
    <location>
        <begin position="190"/>
        <end position="220"/>
    </location>
</feature>
<comment type="caution">
    <text evidence="9">The sequence shown here is derived from an EMBL/GenBank/DDBJ whole genome shotgun (WGS) entry which is preliminary data.</text>
</comment>
<reference evidence="9 10" key="1">
    <citation type="submission" date="2020-03" db="EMBL/GenBank/DDBJ databases">
        <title>Draft genome of Streptomyces sp. ventii, isolated from the Axial Seamount in the Pacific Ocean, and resequencing of the two type strains Streptomyces lonarensis strain NCL 716 and Streptomyces bohaiensis strain 11A07.</title>
        <authorList>
            <person name="Loughran R.M."/>
            <person name="Pfannmuller K.M."/>
            <person name="Wasson B.J."/>
            <person name="Deadmond M.C."/>
            <person name="Paddock B.E."/>
            <person name="Koyack M.J."/>
            <person name="Gallegos D.A."/>
            <person name="Mitchell E.A."/>
            <person name="Ushijima B."/>
            <person name="Saw J.H."/>
            <person name="Mcphail K.L."/>
            <person name="Videau P."/>
        </authorList>
    </citation>
    <scope>NUCLEOTIDE SEQUENCE [LARGE SCALE GENOMIC DNA]</scope>
    <source>
        <strain evidence="9 10">11A07</strain>
    </source>
</reference>
<evidence type="ECO:0000256" key="2">
    <source>
        <dbReference type="ARBA" id="ARBA00022475"/>
    </source>
</evidence>
<keyword evidence="5 7" id="KW-0472">Membrane</keyword>
<feature type="transmembrane region" description="Helical" evidence="7">
    <location>
        <begin position="96"/>
        <end position="123"/>
    </location>
</feature>
<evidence type="ECO:0000256" key="7">
    <source>
        <dbReference type="SAM" id="Phobius"/>
    </source>
</evidence>
<dbReference type="InterPro" id="IPR052027">
    <property type="entry name" value="PspC"/>
</dbReference>
<name>A0ABX1CG44_9ACTN</name>
<keyword evidence="4 7" id="KW-1133">Transmembrane helix</keyword>
<feature type="transmembrane region" description="Helical" evidence="7">
    <location>
        <begin position="286"/>
        <end position="308"/>
    </location>
</feature>
<dbReference type="PANTHER" id="PTHR33885:SF3">
    <property type="entry name" value="PHAGE SHOCK PROTEIN C"/>
    <property type="match status" value="1"/>
</dbReference>
<feature type="domain" description="Phage shock protein PspC N-terminal" evidence="8">
    <location>
        <begin position="70"/>
        <end position="124"/>
    </location>
</feature>
<evidence type="ECO:0000256" key="1">
    <source>
        <dbReference type="ARBA" id="ARBA00004162"/>
    </source>
</evidence>
<comment type="subcellular location">
    <subcellularLocation>
        <location evidence="1">Cell membrane</location>
        <topology evidence="1">Single-pass membrane protein</topology>
    </subcellularLocation>
</comment>
<organism evidence="9 10">
    <name type="scientific">Streptomyces bohaiensis</name>
    <dbReference type="NCBI Taxonomy" id="1431344"/>
    <lineage>
        <taxon>Bacteria</taxon>
        <taxon>Bacillati</taxon>
        <taxon>Actinomycetota</taxon>
        <taxon>Actinomycetes</taxon>
        <taxon>Kitasatosporales</taxon>
        <taxon>Streptomycetaceae</taxon>
        <taxon>Streptomyces</taxon>
    </lineage>
</organism>
<feature type="compositionally biased region" description="Low complexity" evidence="6">
    <location>
        <begin position="196"/>
        <end position="214"/>
    </location>
</feature>
<feature type="transmembrane region" description="Helical" evidence="7">
    <location>
        <begin position="343"/>
        <end position="363"/>
    </location>
</feature>
<feature type="compositionally biased region" description="Basic and acidic residues" evidence="6">
    <location>
        <begin position="443"/>
        <end position="452"/>
    </location>
</feature>